<evidence type="ECO:0000313" key="1">
    <source>
        <dbReference type="EMBL" id="GBH21388.1"/>
    </source>
</evidence>
<dbReference type="AlphaFoldDB" id="A0AAN4QC94"/>
<dbReference type="Proteomes" id="UP000248291">
    <property type="component" value="Unassembled WGS sequence"/>
</dbReference>
<comment type="caution">
    <text evidence="1">The sequence shown here is derived from an EMBL/GenBank/DDBJ whole genome shotgun (WGS) entry which is preliminary data.</text>
</comment>
<sequence length="43" mass="4919">MKHLLYRQKRRITAASATRVDQFIPLLKGIFALVEDTHPQTPG</sequence>
<dbReference type="EMBL" id="BGKA01000289">
    <property type="protein sequence ID" value="GBH21388.1"/>
    <property type="molecule type" value="Genomic_DNA"/>
</dbReference>
<accession>A0AAN4QC94</accession>
<name>A0AAN4QC94_PSESF</name>
<evidence type="ECO:0000313" key="2">
    <source>
        <dbReference type="Proteomes" id="UP000248291"/>
    </source>
</evidence>
<proteinExistence type="predicted"/>
<reference evidence="1 2" key="1">
    <citation type="submission" date="2018-04" db="EMBL/GenBank/DDBJ databases">
        <title>Draft genome sequence of Pseudomonas syringae pv. actinidiae biovar 3 strains isolated from kiwifruit in Kagawa prefecture.</title>
        <authorList>
            <person name="Tabuchi M."/>
            <person name="Saito M."/>
            <person name="Fujiwara S."/>
            <person name="Sasa N."/>
            <person name="Akimitsu K."/>
            <person name="Gomi K."/>
            <person name="Konishi-Sugita S."/>
            <person name="Hamano K."/>
            <person name="Kataoka I."/>
        </authorList>
    </citation>
    <scope>NUCLEOTIDE SEQUENCE [LARGE SCALE GENOMIC DNA]</scope>
    <source>
        <strain evidence="1 2">MAFF212211</strain>
    </source>
</reference>
<organism evidence="1 2">
    <name type="scientific">Pseudomonas syringae pv. actinidiae</name>
    <dbReference type="NCBI Taxonomy" id="103796"/>
    <lineage>
        <taxon>Bacteria</taxon>
        <taxon>Pseudomonadati</taxon>
        <taxon>Pseudomonadota</taxon>
        <taxon>Gammaproteobacteria</taxon>
        <taxon>Pseudomonadales</taxon>
        <taxon>Pseudomonadaceae</taxon>
        <taxon>Pseudomonas</taxon>
        <taxon>Pseudomonas syringae</taxon>
    </lineage>
</organism>
<gene>
    <name evidence="1" type="ORF">KPSA3_07434</name>
</gene>
<protein>
    <submittedName>
        <fullName evidence="1">Uncharacterized protein</fullName>
    </submittedName>
</protein>